<comment type="caution">
    <text evidence="3">The sequence shown here is derived from an EMBL/GenBank/DDBJ whole genome shotgun (WGS) entry which is preliminary data.</text>
</comment>
<keyword evidence="2" id="KW-0732">Signal</keyword>
<dbReference type="Proteomes" id="UP000619260">
    <property type="component" value="Unassembled WGS sequence"/>
</dbReference>
<evidence type="ECO:0000256" key="2">
    <source>
        <dbReference type="SAM" id="SignalP"/>
    </source>
</evidence>
<accession>A0A8J3YH97</accession>
<reference evidence="3" key="1">
    <citation type="submission" date="2021-01" db="EMBL/GenBank/DDBJ databases">
        <title>Whole genome shotgun sequence of Virgisporangium aliadipatigenens NBRC 105644.</title>
        <authorList>
            <person name="Komaki H."/>
            <person name="Tamura T."/>
        </authorList>
    </citation>
    <scope>NUCLEOTIDE SEQUENCE</scope>
    <source>
        <strain evidence="3">NBRC 105644</strain>
    </source>
</reference>
<keyword evidence="4" id="KW-1185">Reference proteome</keyword>
<sequence length="288" mass="29741">MLGIPLLAVAGTAAVGLAAAQRYTATAYVAAPALPLTGTQAVNQFVAGFSAAVTAPVVIDGVSKETGVPAGTLRDGLAVEQVGASSQLTVTYTTTKRDTVAPVLREATKRALTFLFSSQVTIASGQVDAAQSDVDAATKAITVWETANRVSQPDKQYQATLNEMASLRQQLLSMQAVGNQTGARAAQAAIDAAQRRLDELGPKLPDYQALVLARDAATGTLSRARETLQAARAQQAAADPEKVATIGAVGPVSRGKDLLRTLPAAAGAGLLLAVLLVMGLEWRAARRR</sequence>
<evidence type="ECO:0000256" key="1">
    <source>
        <dbReference type="SAM" id="Phobius"/>
    </source>
</evidence>
<dbReference type="AlphaFoldDB" id="A0A8J3YH97"/>
<protein>
    <recommendedName>
        <fullName evidence="5">Polysaccharide chain length determinant N-terminal domain-containing protein</fullName>
    </recommendedName>
</protein>
<gene>
    <name evidence="3" type="ORF">Val02_10640</name>
</gene>
<organism evidence="3 4">
    <name type="scientific">Virgisporangium aliadipatigenens</name>
    <dbReference type="NCBI Taxonomy" id="741659"/>
    <lineage>
        <taxon>Bacteria</taxon>
        <taxon>Bacillati</taxon>
        <taxon>Actinomycetota</taxon>
        <taxon>Actinomycetes</taxon>
        <taxon>Micromonosporales</taxon>
        <taxon>Micromonosporaceae</taxon>
        <taxon>Virgisporangium</taxon>
    </lineage>
</organism>
<evidence type="ECO:0008006" key="5">
    <source>
        <dbReference type="Google" id="ProtNLM"/>
    </source>
</evidence>
<dbReference type="EMBL" id="BOPF01000003">
    <property type="protein sequence ID" value="GIJ44178.1"/>
    <property type="molecule type" value="Genomic_DNA"/>
</dbReference>
<feature type="transmembrane region" description="Helical" evidence="1">
    <location>
        <begin position="262"/>
        <end position="282"/>
    </location>
</feature>
<name>A0A8J3YH97_9ACTN</name>
<evidence type="ECO:0000313" key="4">
    <source>
        <dbReference type="Proteomes" id="UP000619260"/>
    </source>
</evidence>
<dbReference type="Gene3D" id="1.20.120.330">
    <property type="entry name" value="Nucleotidyltransferases domain 2"/>
    <property type="match status" value="1"/>
</dbReference>
<keyword evidence="1" id="KW-0812">Transmembrane</keyword>
<evidence type="ECO:0000313" key="3">
    <source>
        <dbReference type="EMBL" id="GIJ44178.1"/>
    </source>
</evidence>
<feature type="signal peptide" evidence="2">
    <location>
        <begin position="1"/>
        <end position="20"/>
    </location>
</feature>
<feature type="chain" id="PRO_5039219347" description="Polysaccharide chain length determinant N-terminal domain-containing protein" evidence="2">
    <location>
        <begin position="21"/>
        <end position="288"/>
    </location>
</feature>
<keyword evidence="1" id="KW-0472">Membrane</keyword>
<proteinExistence type="predicted"/>
<keyword evidence="1" id="KW-1133">Transmembrane helix</keyword>